<name>A0A0F8YSK5_9ZZZZ</name>
<sequence length="113" mass="12000">MTHPIFSKRRVTNIAVVGFTLLVSSLTQAGSCNYVQENMFAGPFDVCAGPVDSTQCIEFGEEGSNADAVYSDEACSADKVVGSCVVDDYSLIYYSGEADSLEVGCGFQGGDWK</sequence>
<dbReference type="EMBL" id="LAZR01064653">
    <property type="protein sequence ID" value="KKK57104.1"/>
    <property type="molecule type" value="Genomic_DNA"/>
</dbReference>
<proteinExistence type="predicted"/>
<protein>
    <submittedName>
        <fullName evidence="1">Uncharacterized protein</fullName>
    </submittedName>
</protein>
<accession>A0A0F8YSK5</accession>
<dbReference type="AlphaFoldDB" id="A0A0F8YSK5"/>
<organism evidence="1">
    <name type="scientific">marine sediment metagenome</name>
    <dbReference type="NCBI Taxonomy" id="412755"/>
    <lineage>
        <taxon>unclassified sequences</taxon>
        <taxon>metagenomes</taxon>
        <taxon>ecological metagenomes</taxon>
    </lineage>
</organism>
<reference evidence="1" key="1">
    <citation type="journal article" date="2015" name="Nature">
        <title>Complex archaea that bridge the gap between prokaryotes and eukaryotes.</title>
        <authorList>
            <person name="Spang A."/>
            <person name="Saw J.H."/>
            <person name="Jorgensen S.L."/>
            <person name="Zaremba-Niedzwiedzka K."/>
            <person name="Martijn J."/>
            <person name="Lind A.E."/>
            <person name="van Eijk R."/>
            <person name="Schleper C."/>
            <person name="Guy L."/>
            <person name="Ettema T.J."/>
        </authorList>
    </citation>
    <scope>NUCLEOTIDE SEQUENCE</scope>
</reference>
<gene>
    <name evidence="1" type="ORF">LCGC14_3057840</name>
</gene>
<comment type="caution">
    <text evidence="1">The sequence shown here is derived from an EMBL/GenBank/DDBJ whole genome shotgun (WGS) entry which is preliminary data.</text>
</comment>
<evidence type="ECO:0000313" key="1">
    <source>
        <dbReference type="EMBL" id="KKK57104.1"/>
    </source>
</evidence>